<feature type="compositionally biased region" description="Polar residues" evidence="5">
    <location>
        <begin position="230"/>
        <end position="245"/>
    </location>
</feature>
<dbReference type="Proteomes" id="UP000008984">
    <property type="component" value="Unassembled WGS sequence"/>
</dbReference>
<protein>
    <submittedName>
        <fullName evidence="7">Predicted protein</fullName>
    </submittedName>
</protein>
<dbReference type="Gene3D" id="4.10.240.10">
    <property type="entry name" value="Zn(2)-C6 fungal-type DNA-binding domain"/>
    <property type="match status" value="1"/>
</dbReference>
<dbReference type="EMBL" id="GL985061">
    <property type="protein sequence ID" value="EGR49719.1"/>
    <property type="molecule type" value="Genomic_DNA"/>
</dbReference>
<keyword evidence="8" id="KW-1185">Reference proteome</keyword>
<evidence type="ECO:0000256" key="2">
    <source>
        <dbReference type="ARBA" id="ARBA00023015"/>
    </source>
</evidence>
<dbReference type="PANTHER" id="PTHR47840">
    <property type="entry name" value="ZN(II)2CYS6 TRANSCRIPTION FACTOR (EUROFUNG)-RELATED"/>
    <property type="match status" value="1"/>
</dbReference>
<gene>
    <name evidence="7" type="ORF">TRIREDRAFT_105849</name>
</gene>
<keyword evidence="3" id="KW-0804">Transcription</keyword>
<evidence type="ECO:0000313" key="7">
    <source>
        <dbReference type="EMBL" id="EGR49719.1"/>
    </source>
</evidence>
<reference evidence="7 8" key="1">
    <citation type="journal article" date="2008" name="Nat. Biotechnol.">
        <title>Genome sequencing and analysis of the biomass-degrading fungus Trichoderma reesei (syn. Hypocrea jecorina).</title>
        <authorList>
            <person name="Martinez D."/>
            <person name="Berka R.M."/>
            <person name="Henrissat B."/>
            <person name="Saloheimo M."/>
            <person name="Arvas M."/>
            <person name="Baker S.E."/>
            <person name="Chapman J."/>
            <person name="Chertkov O."/>
            <person name="Coutinho P.M."/>
            <person name="Cullen D."/>
            <person name="Danchin E.G."/>
            <person name="Grigoriev I.V."/>
            <person name="Harris P."/>
            <person name="Jackson M."/>
            <person name="Kubicek C.P."/>
            <person name="Han C.S."/>
            <person name="Ho I."/>
            <person name="Larrondo L.F."/>
            <person name="de Leon A.L."/>
            <person name="Magnuson J.K."/>
            <person name="Merino S."/>
            <person name="Misra M."/>
            <person name="Nelson B."/>
            <person name="Putnam N."/>
            <person name="Robbertse B."/>
            <person name="Salamov A.A."/>
            <person name="Schmoll M."/>
            <person name="Terry A."/>
            <person name="Thayer N."/>
            <person name="Westerholm-Parvinen A."/>
            <person name="Schoch C.L."/>
            <person name="Yao J."/>
            <person name="Barabote R."/>
            <person name="Nelson M.A."/>
            <person name="Detter C."/>
            <person name="Bruce D."/>
            <person name="Kuske C.R."/>
            <person name="Xie G."/>
            <person name="Richardson P."/>
            <person name="Rokhsar D.S."/>
            <person name="Lucas S.M."/>
            <person name="Rubin E.M."/>
            <person name="Dunn-Coleman N."/>
            <person name="Ward M."/>
            <person name="Brettin T.S."/>
        </authorList>
    </citation>
    <scope>NUCLEOTIDE SEQUENCE [LARGE SCALE GENOMIC DNA]</scope>
    <source>
        <strain evidence="7 8">QM6a</strain>
    </source>
</reference>
<evidence type="ECO:0000256" key="5">
    <source>
        <dbReference type="SAM" id="MobiDB-lite"/>
    </source>
</evidence>
<dbReference type="SUPFAM" id="SSF57701">
    <property type="entry name" value="Zn2/Cys6 DNA-binding domain"/>
    <property type="match status" value="1"/>
</dbReference>
<dbReference type="HOGENOM" id="CLU_004804_0_2_1"/>
<evidence type="ECO:0000313" key="8">
    <source>
        <dbReference type="Proteomes" id="UP000008984"/>
    </source>
</evidence>
<evidence type="ECO:0000259" key="6">
    <source>
        <dbReference type="PROSITE" id="PS50048"/>
    </source>
</evidence>
<dbReference type="PANTHER" id="PTHR47840:SF1">
    <property type="entry name" value="ZN(II)2CYS6 TRANSCRIPTION FACTOR (EUROFUNG)"/>
    <property type="match status" value="1"/>
</dbReference>
<keyword evidence="1" id="KW-0479">Metal-binding</keyword>
<dbReference type="RefSeq" id="XP_006964092.1">
    <property type="nucleotide sequence ID" value="XM_006964030.1"/>
</dbReference>
<dbReference type="SMART" id="SM00906">
    <property type="entry name" value="Fungal_trans"/>
    <property type="match status" value="1"/>
</dbReference>
<keyword evidence="4" id="KW-0539">Nucleus</keyword>
<dbReference type="VEuPathDB" id="FungiDB:TRIREDRAFT_105849"/>
<dbReference type="KEGG" id="tre:TRIREDRAFT_105849"/>
<accession>G0RG54</accession>
<dbReference type="GO" id="GO:0006351">
    <property type="term" value="P:DNA-templated transcription"/>
    <property type="evidence" value="ECO:0007669"/>
    <property type="project" value="InterPro"/>
</dbReference>
<dbReference type="GO" id="GO:0000981">
    <property type="term" value="F:DNA-binding transcription factor activity, RNA polymerase II-specific"/>
    <property type="evidence" value="ECO:0007669"/>
    <property type="project" value="InterPro"/>
</dbReference>
<dbReference type="OrthoDB" id="5392779at2759"/>
<dbReference type="PROSITE" id="PS00463">
    <property type="entry name" value="ZN2_CY6_FUNGAL_1"/>
    <property type="match status" value="1"/>
</dbReference>
<feature type="compositionally biased region" description="Polar residues" evidence="5">
    <location>
        <begin position="172"/>
        <end position="201"/>
    </location>
</feature>
<sequence length="836" mass="93002">MAHVMKAGHSESFVLALVAILTEGLKRHASLCQSETKRDQREPVTLAFDLTLVFVSMPPGSIDMSSSASSSSARAERRKFRRGTTSCWECKRRKTRCHFEKSGSSACEACERRGCRCVLQHVEEPSSVTEAADRSIRAQDAGHQLGHLEDLVGRLVRQSTLPAASIRDSGHVLQTQNPPRELQSSASTNHASRRTPQLQHSSDSRRRLLPKPGHRPTQSSFSHSTDDNLETLNQPTQTSTPRPSSLVNTADALLLPPHPTNGALRCSSVTMLLQSILPSANVTTRIMHQNKLLMMSMHVFRGLSTDPFRSVAPRQISLLASPMSSNADPIDLARRLIQLAICLQQSDRTSEISALCLDRSNSDVAGQFFEAASRYVTSQDSLVVSFGGIETLMLEGLYHISTGEMRLAWLVFRRAIGIAHLLGLHVPHRRRHSKQMPICLATLWFRLIFTERYLALVLCLPICVRDDSFMDDLNGLEPQEQLERVQAKLTSRIISRNELMQRDRCANDLTYDHYNVTKDIDHALKQAARSLSADWWAFPRLKDAQTNAELKNMTSKVVLQLHHYNLVLLLHLPYIVPRLGIGSTSQGTQDYTNSKLSAMFASRELLTRCLIPVSPNRVSASTRGNTLKVILAALALLLAHLDSHRLGRDNAFDHQRLMDLLMVERAIQGLESMAQKHDDVLCFSAVLALKRLGNMEATAADGLDLSVWCEPSELMLLECLVRDEKDTLILVFPYVGNIHIVRQCHQDDAPISEAASSGVTETTILNNDLSTSSWPPLSFWPDLAPITPSLGDTQSTIPDDHEIHNSYNLPSGDAERVHMPAMPRLLLQDLHVSDGI</sequence>
<dbReference type="InterPro" id="IPR036864">
    <property type="entry name" value="Zn2-C6_fun-type_DNA-bd_sf"/>
</dbReference>
<feature type="domain" description="Zn(2)-C6 fungal-type" evidence="6">
    <location>
        <begin position="86"/>
        <end position="119"/>
    </location>
</feature>
<dbReference type="CDD" id="cd12148">
    <property type="entry name" value="fungal_TF_MHR"/>
    <property type="match status" value="1"/>
</dbReference>
<dbReference type="InterPro" id="IPR007219">
    <property type="entry name" value="XnlR_reg_dom"/>
</dbReference>
<feature type="region of interest" description="Disordered" evidence="5">
    <location>
        <begin position="166"/>
        <end position="245"/>
    </location>
</feature>
<name>G0RG54_HYPJQ</name>
<dbReference type="CDD" id="cd00067">
    <property type="entry name" value="GAL4"/>
    <property type="match status" value="1"/>
</dbReference>
<dbReference type="GeneID" id="18481122"/>
<dbReference type="STRING" id="431241.G0RG54"/>
<dbReference type="PROSITE" id="PS50048">
    <property type="entry name" value="ZN2_CY6_FUNGAL_2"/>
    <property type="match status" value="1"/>
</dbReference>
<evidence type="ECO:0000256" key="4">
    <source>
        <dbReference type="ARBA" id="ARBA00023242"/>
    </source>
</evidence>
<organism evidence="8">
    <name type="scientific">Hypocrea jecorina (strain QM6a)</name>
    <name type="common">Trichoderma reesei</name>
    <dbReference type="NCBI Taxonomy" id="431241"/>
    <lineage>
        <taxon>Eukaryota</taxon>
        <taxon>Fungi</taxon>
        <taxon>Dikarya</taxon>
        <taxon>Ascomycota</taxon>
        <taxon>Pezizomycotina</taxon>
        <taxon>Sordariomycetes</taxon>
        <taxon>Hypocreomycetidae</taxon>
        <taxon>Hypocreales</taxon>
        <taxon>Hypocreaceae</taxon>
        <taxon>Trichoderma</taxon>
    </lineage>
</organism>
<dbReference type="AlphaFoldDB" id="G0RG54"/>
<keyword evidence="2" id="KW-0805">Transcription regulation</keyword>
<dbReference type="eggNOG" id="ENOG502SIUF">
    <property type="taxonomic scope" value="Eukaryota"/>
</dbReference>
<proteinExistence type="predicted"/>
<evidence type="ECO:0000256" key="3">
    <source>
        <dbReference type="ARBA" id="ARBA00023163"/>
    </source>
</evidence>
<dbReference type="GO" id="GO:0008270">
    <property type="term" value="F:zinc ion binding"/>
    <property type="evidence" value="ECO:0007669"/>
    <property type="project" value="InterPro"/>
</dbReference>
<dbReference type="InterPro" id="IPR001138">
    <property type="entry name" value="Zn2Cys6_DnaBD"/>
</dbReference>
<evidence type="ECO:0000256" key="1">
    <source>
        <dbReference type="ARBA" id="ARBA00022723"/>
    </source>
</evidence>
<dbReference type="GO" id="GO:0003677">
    <property type="term" value="F:DNA binding"/>
    <property type="evidence" value="ECO:0007669"/>
    <property type="project" value="InterPro"/>
</dbReference>
<dbReference type="SMART" id="SM00066">
    <property type="entry name" value="GAL4"/>
    <property type="match status" value="1"/>
</dbReference>